<sequence length="18" mass="1916">MYDNNTCACVKLSSPVNG</sequence>
<dbReference type="Proteomes" id="UP000260823">
    <property type="component" value="Unassembled WGS sequence"/>
</dbReference>
<dbReference type="GO" id="GO:0005576">
    <property type="term" value="C:extracellular region"/>
    <property type="evidence" value="ECO:0007669"/>
    <property type="project" value="UniProtKB-SubCell"/>
</dbReference>
<evidence type="ECO:0000256" key="3">
    <source>
        <dbReference type="ARBA" id="ARBA00022729"/>
    </source>
</evidence>
<evidence type="ECO:0000256" key="1">
    <source>
        <dbReference type="ARBA" id="ARBA00004613"/>
    </source>
</evidence>
<comment type="caution">
    <text evidence="4">The sequence shown here is derived from an EMBL/GenBank/DDBJ whole genome shotgun (WGS) entry which is preliminary data.</text>
</comment>
<evidence type="ECO:0000256" key="2">
    <source>
        <dbReference type="ARBA" id="ARBA00022525"/>
    </source>
</evidence>
<dbReference type="InterPro" id="IPR004153">
    <property type="entry name" value="CXCXC_repeat"/>
</dbReference>
<dbReference type="Pfam" id="PF03128">
    <property type="entry name" value="CXCXC"/>
    <property type="match status" value="1"/>
</dbReference>
<evidence type="ECO:0000313" key="4">
    <source>
        <dbReference type="EMBL" id="RFZ83544.1"/>
    </source>
</evidence>
<keyword evidence="5" id="KW-1185">Reference proteome</keyword>
<gene>
    <name evidence="4" type="ORF">DYU05_14150</name>
</gene>
<organism evidence="4 5">
    <name type="scientific">Mucilaginibacter terrenus</name>
    <dbReference type="NCBI Taxonomy" id="2482727"/>
    <lineage>
        <taxon>Bacteria</taxon>
        <taxon>Pseudomonadati</taxon>
        <taxon>Bacteroidota</taxon>
        <taxon>Sphingobacteriia</taxon>
        <taxon>Sphingobacteriales</taxon>
        <taxon>Sphingobacteriaceae</taxon>
        <taxon>Mucilaginibacter</taxon>
    </lineage>
</organism>
<reference evidence="4 5" key="1">
    <citation type="submission" date="2018-08" db="EMBL/GenBank/DDBJ databases">
        <title>Mucilaginibacter terrae sp. nov., isolated from manganese diggings.</title>
        <authorList>
            <person name="Huang Y."/>
            <person name="Zhou Z."/>
        </authorList>
    </citation>
    <scope>NUCLEOTIDE SEQUENCE [LARGE SCALE GENOMIC DNA]</scope>
    <source>
        <strain evidence="4 5">ZH6</strain>
    </source>
</reference>
<protein>
    <submittedName>
        <fullName evidence="4">Uncharacterized protein</fullName>
    </submittedName>
</protein>
<dbReference type="AlphaFoldDB" id="A0A3E2NRC0"/>
<keyword evidence="3" id="KW-0732">Signal</keyword>
<comment type="subcellular location">
    <subcellularLocation>
        <location evidence="1">Secreted</location>
    </subcellularLocation>
</comment>
<evidence type="ECO:0000313" key="5">
    <source>
        <dbReference type="Proteomes" id="UP000260823"/>
    </source>
</evidence>
<accession>A0A3E2NRC0</accession>
<name>A0A3E2NRC0_9SPHI</name>
<keyword evidence="2" id="KW-0964">Secreted</keyword>
<proteinExistence type="predicted"/>
<dbReference type="EMBL" id="QWDE01000002">
    <property type="protein sequence ID" value="RFZ83544.1"/>
    <property type="molecule type" value="Genomic_DNA"/>
</dbReference>